<evidence type="ECO:0000313" key="1">
    <source>
        <dbReference type="EMBL" id="RNI38039.1"/>
    </source>
</evidence>
<gene>
    <name evidence="1" type="ORF">EFY79_07360</name>
</gene>
<comment type="caution">
    <text evidence="1">The sequence shown here is derived from an EMBL/GenBank/DDBJ whole genome shotgun (WGS) entry which is preliminary data.</text>
</comment>
<proteinExistence type="predicted"/>
<reference evidence="1 2" key="1">
    <citation type="submission" date="2018-11" db="EMBL/GenBank/DDBJ databases">
        <title>Draft genome sequence of Ferruginibacter sp. BO-59.</title>
        <authorList>
            <person name="Im W.T."/>
        </authorList>
    </citation>
    <scope>NUCLEOTIDE SEQUENCE [LARGE SCALE GENOMIC DNA]</scope>
    <source>
        <strain evidence="1 2">BO-59</strain>
    </source>
</reference>
<dbReference type="EMBL" id="RJJR01000004">
    <property type="protein sequence ID" value="RNI38039.1"/>
    <property type="molecule type" value="Genomic_DNA"/>
</dbReference>
<protein>
    <submittedName>
        <fullName evidence="1">Uncharacterized protein</fullName>
    </submittedName>
</protein>
<dbReference type="RefSeq" id="WP_123120027.1">
    <property type="nucleotide sequence ID" value="NZ_RJJR01000004.1"/>
</dbReference>
<evidence type="ECO:0000313" key="2">
    <source>
        <dbReference type="Proteomes" id="UP000267223"/>
    </source>
</evidence>
<sequence>MLENISDRALLETADEYAGFRILYSGYWAALYKKASFCFGNSADAGEYLLFPRISALPEAAWINSNNRNYDNFFNSF</sequence>
<organism evidence="1 2">
    <name type="scientific">Hanamia caeni</name>
    <dbReference type="NCBI Taxonomy" id="2294116"/>
    <lineage>
        <taxon>Bacteria</taxon>
        <taxon>Pseudomonadati</taxon>
        <taxon>Bacteroidota</taxon>
        <taxon>Chitinophagia</taxon>
        <taxon>Chitinophagales</taxon>
        <taxon>Chitinophagaceae</taxon>
        <taxon>Hanamia</taxon>
    </lineage>
</organism>
<keyword evidence="2" id="KW-1185">Reference proteome</keyword>
<dbReference type="AlphaFoldDB" id="A0A3M9NJS3"/>
<accession>A0A3M9NJS3</accession>
<name>A0A3M9NJS3_9BACT</name>
<dbReference type="Proteomes" id="UP000267223">
    <property type="component" value="Unassembled WGS sequence"/>
</dbReference>
<dbReference type="OrthoDB" id="665849at2"/>